<feature type="transmembrane region" description="Helical" evidence="5">
    <location>
        <begin position="91"/>
        <end position="116"/>
    </location>
</feature>
<protein>
    <submittedName>
        <fullName evidence="6">TIGR00659 family protein</fullName>
    </submittedName>
</protein>
<dbReference type="Pfam" id="PF04172">
    <property type="entry name" value="LrgB"/>
    <property type="match status" value="1"/>
</dbReference>
<feature type="transmembrane region" description="Helical" evidence="5">
    <location>
        <begin position="34"/>
        <end position="53"/>
    </location>
</feature>
<evidence type="ECO:0000256" key="5">
    <source>
        <dbReference type="SAM" id="Phobius"/>
    </source>
</evidence>
<evidence type="ECO:0000256" key="1">
    <source>
        <dbReference type="ARBA" id="ARBA00004141"/>
    </source>
</evidence>
<comment type="subcellular location">
    <subcellularLocation>
        <location evidence="1">Membrane</location>
        <topology evidence="1">Multi-pass membrane protein</topology>
    </subcellularLocation>
</comment>
<keyword evidence="2 5" id="KW-0812">Transmembrane</keyword>
<evidence type="ECO:0000256" key="2">
    <source>
        <dbReference type="ARBA" id="ARBA00022692"/>
    </source>
</evidence>
<feature type="transmembrane region" description="Helical" evidence="5">
    <location>
        <begin position="136"/>
        <end position="157"/>
    </location>
</feature>
<dbReference type="EMBL" id="ACDE02000013">
    <property type="protein sequence ID" value="EEO39363.1"/>
    <property type="molecule type" value="Genomic_DNA"/>
</dbReference>
<comment type="caution">
    <text evidence="6">The sequence shown here is derived from an EMBL/GenBank/DDBJ whole genome shotgun (WGS) entry which is preliminary data.</text>
</comment>
<keyword evidence="4 5" id="KW-0472">Membrane</keyword>
<dbReference type="HOGENOM" id="CLU_082099_1_0_0"/>
<keyword evidence="3 5" id="KW-1133">Transmembrane helix</keyword>
<feature type="transmembrane region" description="Helical" evidence="5">
    <location>
        <begin position="59"/>
        <end position="79"/>
    </location>
</feature>
<name>A0A0M1VS11_FUSVC</name>
<gene>
    <name evidence="6" type="ORF">FSCG_00076</name>
</gene>
<dbReference type="Proteomes" id="UP000004925">
    <property type="component" value="Unassembled WGS sequence"/>
</dbReference>
<evidence type="ECO:0000256" key="3">
    <source>
        <dbReference type="ARBA" id="ARBA00022989"/>
    </source>
</evidence>
<feature type="transmembrane region" description="Helical" evidence="5">
    <location>
        <begin position="207"/>
        <end position="229"/>
    </location>
</feature>
<dbReference type="AlphaFoldDB" id="A0A0M1VS11"/>
<feature type="transmembrane region" description="Helical" evidence="5">
    <location>
        <begin position="6"/>
        <end position="27"/>
    </location>
</feature>
<dbReference type="eggNOG" id="COG1346">
    <property type="taxonomic scope" value="Bacteria"/>
</dbReference>
<dbReference type="RefSeq" id="WP_008802464.1">
    <property type="nucleotide sequence ID" value="NZ_KQ235735.1"/>
</dbReference>
<dbReference type="PANTHER" id="PTHR30249">
    <property type="entry name" value="PUTATIVE SEROTONIN TRANSPORTER"/>
    <property type="match status" value="1"/>
</dbReference>
<dbReference type="GO" id="GO:0016020">
    <property type="term" value="C:membrane"/>
    <property type="evidence" value="ECO:0007669"/>
    <property type="project" value="UniProtKB-SubCell"/>
</dbReference>
<dbReference type="InterPro" id="IPR007300">
    <property type="entry name" value="CidB/LrgB"/>
</dbReference>
<accession>A0A0M1VS11</accession>
<reference evidence="6 7" key="1">
    <citation type="submission" date="2011-10" db="EMBL/GenBank/DDBJ databases">
        <title>The Genome Sequence of Fusobacterium sp. 4_1_13.</title>
        <authorList>
            <consortium name="The Broad Institute Genome Sequencing Platform"/>
            <person name="Earl A."/>
            <person name="Ward D."/>
            <person name="Feldgarden M."/>
            <person name="Gevers D."/>
            <person name="Strauss J."/>
            <person name="Ambrose C."/>
            <person name="Allen-Vercoe E."/>
            <person name="Young S.K."/>
            <person name="Zeng Q."/>
            <person name="Gargeya S."/>
            <person name="Fitzgerald M."/>
            <person name="Haas B."/>
            <person name="Abouelleil A."/>
            <person name="Alvarado L."/>
            <person name="Arachchi H.M."/>
            <person name="Berlin A."/>
            <person name="Brown A."/>
            <person name="Chapman S.B."/>
            <person name="Chen Z."/>
            <person name="Dunbar C."/>
            <person name="Freedman E."/>
            <person name="Gearin G."/>
            <person name="Goldberg J."/>
            <person name="Griggs A."/>
            <person name="Gujja S."/>
            <person name="Heiman D."/>
            <person name="Howarth C."/>
            <person name="Larson L."/>
            <person name="Lui A."/>
            <person name="MacDonald P.J."/>
            <person name="Montmayeur A."/>
            <person name="Murphy C."/>
            <person name="Neiman D."/>
            <person name="Pearson M."/>
            <person name="Priest M."/>
            <person name="Roberts A."/>
            <person name="Saif S."/>
            <person name="Shea T."/>
            <person name="Shenoy N."/>
            <person name="Sisk P."/>
            <person name="Stolte C."/>
            <person name="Sykes S."/>
            <person name="Wortman J."/>
            <person name="Nusbaum C."/>
            <person name="Birren B."/>
        </authorList>
    </citation>
    <scope>NUCLEOTIDE SEQUENCE [LARGE SCALE GENOMIC DNA]</scope>
    <source>
        <strain evidence="6 7">4_1_13</strain>
    </source>
</reference>
<evidence type="ECO:0000313" key="6">
    <source>
        <dbReference type="EMBL" id="EEO39363.1"/>
    </source>
</evidence>
<proteinExistence type="predicted"/>
<organism evidence="6 7">
    <name type="scientific">Fusobacterium vincentii 4_1_13</name>
    <dbReference type="NCBI Taxonomy" id="469606"/>
    <lineage>
        <taxon>Bacteria</taxon>
        <taxon>Fusobacteriati</taxon>
        <taxon>Fusobacteriota</taxon>
        <taxon>Fusobacteriia</taxon>
        <taxon>Fusobacteriales</taxon>
        <taxon>Fusobacteriaceae</taxon>
        <taxon>Fusobacterium</taxon>
    </lineage>
</organism>
<dbReference type="PANTHER" id="PTHR30249:SF0">
    <property type="entry name" value="PLASTIDAL GLYCOLATE_GLYCERATE TRANSLOCATOR 1, CHLOROPLASTIC"/>
    <property type="match status" value="1"/>
</dbReference>
<sequence>MKAAIVGNLFFGLIISYFAFEVGKWIFKKTQTPIFNPFLIGTSIVIFILKFFNISTDDYYKGAGMILFLLGPATVSLAIPLYKKWDLFKKFFVPVMTGAIVGSFVGIISVIILGKLFGMENQLIFSLMPKSITTPFGIEVSSMLGGIPAITVVSIMLTGITGNVTAPLISKIFRVKHSVAVGIGIGVSSHAVGTSKAMEIGEIEGSMSALSIVFAGLLTLVWAPILKFLV</sequence>
<evidence type="ECO:0000256" key="4">
    <source>
        <dbReference type="ARBA" id="ARBA00023136"/>
    </source>
</evidence>
<evidence type="ECO:0000313" key="7">
    <source>
        <dbReference type="Proteomes" id="UP000004925"/>
    </source>
</evidence>
<feature type="transmembrane region" description="Helical" evidence="5">
    <location>
        <begin position="178"/>
        <end position="195"/>
    </location>
</feature>